<dbReference type="InterPro" id="IPR036638">
    <property type="entry name" value="HLH_DNA-bd_sf"/>
</dbReference>
<gene>
    <name evidence="9" type="primary">LOC100831834</name>
    <name evidence="8" type="ORF">BRADI_2g39970v3</name>
</gene>
<proteinExistence type="inferred from homology"/>
<dbReference type="EnsemblPlants" id="KQK08148">
    <property type="protein sequence ID" value="KQK08148"/>
    <property type="gene ID" value="BRADI_2g39970v3"/>
</dbReference>
<dbReference type="SUPFAM" id="SSF47459">
    <property type="entry name" value="HLH, helix-loop-helix DNA-binding domain"/>
    <property type="match status" value="1"/>
</dbReference>
<evidence type="ECO:0000256" key="6">
    <source>
        <dbReference type="SAM" id="MobiDB-lite"/>
    </source>
</evidence>
<dbReference type="EMBL" id="CM000881">
    <property type="protein sequence ID" value="KQK08148.1"/>
    <property type="molecule type" value="Genomic_DNA"/>
</dbReference>
<dbReference type="OrthoDB" id="1928604at2759"/>
<dbReference type="Pfam" id="PF00010">
    <property type="entry name" value="HLH"/>
    <property type="match status" value="1"/>
</dbReference>
<dbReference type="KEGG" id="bdi:100831834"/>
<evidence type="ECO:0000259" key="7">
    <source>
        <dbReference type="PROSITE" id="PS50888"/>
    </source>
</evidence>
<evidence type="ECO:0000256" key="5">
    <source>
        <dbReference type="ARBA" id="ARBA00023242"/>
    </source>
</evidence>
<evidence type="ECO:0000256" key="2">
    <source>
        <dbReference type="ARBA" id="ARBA00005510"/>
    </source>
</evidence>
<evidence type="ECO:0000313" key="9">
    <source>
        <dbReference type="EnsemblPlants" id="KQK08148"/>
    </source>
</evidence>
<dbReference type="PANTHER" id="PTHR12565">
    <property type="entry name" value="STEROL REGULATORY ELEMENT-BINDING PROTEIN"/>
    <property type="match status" value="1"/>
</dbReference>
<evidence type="ECO:0000313" key="10">
    <source>
        <dbReference type="Proteomes" id="UP000008810"/>
    </source>
</evidence>
<reference evidence="8 9" key="1">
    <citation type="journal article" date="2010" name="Nature">
        <title>Genome sequencing and analysis of the model grass Brachypodium distachyon.</title>
        <authorList>
            <consortium name="International Brachypodium Initiative"/>
        </authorList>
    </citation>
    <scope>NUCLEOTIDE SEQUENCE [LARGE SCALE GENOMIC DNA]</scope>
    <source>
        <strain evidence="8 9">Bd21</strain>
    </source>
</reference>
<dbReference type="CDD" id="cd18919">
    <property type="entry name" value="bHLH_AtBPE_like"/>
    <property type="match status" value="1"/>
</dbReference>
<dbReference type="GeneID" id="100831834"/>
<dbReference type="SMART" id="SM00353">
    <property type="entry name" value="HLH"/>
    <property type="match status" value="1"/>
</dbReference>
<feature type="compositionally biased region" description="Basic and acidic residues" evidence="6">
    <location>
        <begin position="125"/>
        <end position="137"/>
    </location>
</feature>
<dbReference type="eggNOG" id="ENOG502R2X6">
    <property type="taxonomic scope" value="Eukaryota"/>
</dbReference>
<dbReference type="Gene3D" id="4.10.280.10">
    <property type="entry name" value="Helix-loop-helix DNA-binding domain"/>
    <property type="match status" value="1"/>
</dbReference>
<dbReference type="Proteomes" id="UP000008810">
    <property type="component" value="Chromosome 2"/>
</dbReference>
<dbReference type="PROSITE" id="PS50888">
    <property type="entry name" value="BHLH"/>
    <property type="match status" value="1"/>
</dbReference>
<dbReference type="GO" id="GO:0005634">
    <property type="term" value="C:nucleus"/>
    <property type="evidence" value="ECO:0000318"/>
    <property type="project" value="GO_Central"/>
</dbReference>
<dbReference type="STRING" id="15368.I1HN85"/>
<dbReference type="RefSeq" id="XP_010231876.1">
    <property type="nucleotide sequence ID" value="XM_010233574.3"/>
</dbReference>
<name>I1HN85_BRADI</name>
<evidence type="ECO:0000256" key="3">
    <source>
        <dbReference type="ARBA" id="ARBA00023015"/>
    </source>
</evidence>
<dbReference type="PANTHER" id="PTHR12565:SF431">
    <property type="entry name" value="TRANSCRIPTION FACTOR BHLH137"/>
    <property type="match status" value="1"/>
</dbReference>
<dbReference type="Gramene" id="KQK08148">
    <property type="protein sequence ID" value="KQK08148"/>
    <property type="gene ID" value="BRADI_2g39970v3"/>
</dbReference>
<organism evidence="8">
    <name type="scientific">Brachypodium distachyon</name>
    <name type="common">Purple false brome</name>
    <name type="synonym">Trachynia distachya</name>
    <dbReference type="NCBI Taxonomy" id="15368"/>
    <lineage>
        <taxon>Eukaryota</taxon>
        <taxon>Viridiplantae</taxon>
        <taxon>Streptophyta</taxon>
        <taxon>Embryophyta</taxon>
        <taxon>Tracheophyta</taxon>
        <taxon>Spermatophyta</taxon>
        <taxon>Magnoliopsida</taxon>
        <taxon>Liliopsida</taxon>
        <taxon>Poales</taxon>
        <taxon>Poaceae</taxon>
        <taxon>BOP clade</taxon>
        <taxon>Pooideae</taxon>
        <taxon>Stipodae</taxon>
        <taxon>Brachypodieae</taxon>
        <taxon>Brachypodium</taxon>
    </lineage>
</organism>
<keyword evidence="4" id="KW-0804">Transcription</keyword>
<dbReference type="GO" id="GO:0003700">
    <property type="term" value="F:DNA-binding transcription factor activity"/>
    <property type="evidence" value="ECO:0000318"/>
    <property type="project" value="GO_Central"/>
</dbReference>
<keyword evidence="10" id="KW-1185">Reference proteome</keyword>
<comment type="similarity">
    <text evidence="2">Belongs to the bHLH protein family.</text>
</comment>
<dbReference type="InterPro" id="IPR024097">
    <property type="entry name" value="bHLH_ZIP_TF"/>
</dbReference>
<protein>
    <recommendedName>
        <fullName evidence="7">BHLH domain-containing protein</fullName>
    </recommendedName>
</protein>
<sequence>MEGFFSTHHEHHHSYYEDPEPLTTPLGFSASCRNLETAAAAAMAYESSSSSPLASMVYSPPLLLLQQQGSFPPFDEDEALLAAAVGGDDKRRMVSIERSGTTSLGSAQEMDGSRKHQRNNNVASVKEKRPREHGGADVDVKEAPAGYIHVRAKRGQARDSHSLAERVRREKISEKMLLLQSLVPGCDKVTGKAMMLDEIISYVQSLQNQVEFLSMKLASLNPMMMYEFGVDIGMYPDAPQVMATGAVPVLLPHTSLVETTGLAAQNGSSVSEMQQLQGLLQQEEFSCFFDQ</sequence>
<keyword evidence="3" id="KW-0805">Transcription regulation</keyword>
<dbReference type="HOGENOM" id="CLU_070697_0_0_1"/>
<dbReference type="InterPro" id="IPR011598">
    <property type="entry name" value="bHLH_dom"/>
</dbReference>
<accession>I1HN85</accession>
<feature type="region of interest" description="Disordered" evidence="6">
    <location>
        <begin position="98"/>
        <end position="137"/>
    </location>
</feature>
<comment type="subcellular location">
    <subcellularLocation>
        <location evidence="1">Nucleus</location>
    </subcellularLocation>
</comment>
<dbReference type="FunCoup" id="I1HN85">
    <property type="interactions" value="26"/>
</dbReference>
<feature type="domain" description="BHLH" evidence="7">
    <location>
        <begin position="156"/>
        <end position="206"/>
    </location>
</feature>
<evidence type="ECO:0000313" key="8">
    <source>
        <dbReference type="EMBL" id="KQK08148.1"/>
    </source>
</evidence>
<reference evidence="8" key="2">
    <citation type="submission" date="2017-06" db="EMBL/GenBank/DDBJ databases">
        <title>WGS assembly of Brachypodium distachyon.</title>
        <authorList>
            <consortium name="The International Brachypodium Initiative"/>
            <person name="Lucas S."/>
            <person name="Harmon-Smith M."/>
            <person name="Lail K."/>
            <person name="Tice H."/>
            <person name="Grimwood J."/>
            <person name="Bruce D."/>
            <person name="Barry K."/>
            <person name="Shu S."/>
            <person name="Lindquist E."/>
            <person name="Wang M."/>
            <person name="Pitluck S."/>
            <person name="Vogel J.P."/>
            <person name="Garvin D.F."/>
            <person name="Mockler T.C."/>
            <person name="Schmutz J."/>
            <person name="Rokhsar D."/>
            <person name="Bevan M.W."/>
        </authorList>
    </citation>
    <scope>NUCLEOTIDE SEQUENCE</scope>
    <source>
        <strain evidence="8">Bd21</strain>
    </source>
</reference>
<evidence type="ECO:0000256" key="1">
    <source>
        <dbReference type="ARBA" id="ARBA00004123"/>
    </source>
</evidence>
<evidence type="ECO:0000256" key="4">
    <source>
        <dbReference type="ARBA" id="ARBA00023163"/>
    </source>
</evidence>
<dbReference type="AlphaFoldDB" id="I1HN85"/>
<dbReference type="GO" id="GO:0046983">
    <property type="term" value="F:protein dimerization activity"/>
    <property type="evidence" value="ECO:0007669"/>
    <property type="project" value="InterPro"/>
</dbReference>
<reference evidence="9" key="3">
    <citation type="submission" date="2018-08" db="UniProtKB">
        <authorList>
            <consortium name="EnsemblPlants"/>
        </authorList>
    </citation>
    <scope>IDENTIFICATION</scope>
    <source>
        <strain evidence="9">cv. Bd21</strain>
    </source>
</reference>
<keyword evidence="5" id="KW-0539">Nucleus</keyword>
<dbReference type="FunFam" id="4.10.280.10:FF:000002">
    <property type="entry name" value="Basic helix-loop-helix transcription factor"/>
    <property type="match status" value="1"/>
</dbReference>